<dbReference type="Gene3D" id="1.20.120.1750">
    <property type="match status" value="1"/>
</dbReference>
<dbReference type="EC" id="2.3.2.31" evidence="5"/>
<dbReference type="FunFam" id="3.30.420.10:FF:000076">
    <property type="entry name" value="RBR-type E3 ubiquitin transferase"/>
    <property type="match status" value="1"/>
</dbReference>
<evidence type="ECO:0000256" key="7">
    <source>
        <dbReference type="ARBA" id="ARBA00022723"/>
    </source>
</evidence>
<proteinExistence type="inferred from homology"/>
<keyword evidence="8" id="KW-0677">Repeat</keyword>
<name>A0A1D1ZHY9_9ARAE</name>
<evidence type="ECO:0000256" key="2">
    <source>
        <dbReference type="ARBA" id="ARBA00001947"/>
    </source>
</evidence>
<dbReference type="AlphaFoldDB" id="A0A1D1ZHY9"/>
<dbReference type="Gene3D" id="3.30.40.10">
    <property type="entry name" value="Zinc/RING finger domain, C3HC4 (zinc finger)"/>
    <property type="match status" value="1"/>
</dbReference>
<keyword evidence="10" id="KW-0833">Ubl conjugation pathway</keyword>
<dbReference type="InterPro" id="IPR012337">
    <property type="entry name" value="RNaseH-like_sf"/>
</dbReference>
<reference evidence="15" key="1">
    <citation type="submission" date="2015-07" db="EMBL/GenBank/DDBJ databases">
        <title>Transcriptome Assembly of Anthurium amnicola.</title>
        <authorList>
            <person name="Suzuki J."/>
        </authorList>
    </citation>
    <scope>NUCLEOTIDE SEQUENCE</scope>
</reference>
<evidence type="ECO:0000259" key="13">
    <source>
        <dbReference type="PROSITE" id="PS50089"/>
    </source>
</evidence>
<feature type="domain" description="RING-type" evidence="13">
    <location>
        <begin position="199"/>
        <end position="246"/>
    </location>
</feature>
<dbReference type="InterPro" id="IPR017907">
    <property type="entry name" value="Znf_RING_CS"/>
</dbReference>
<accession>A0A1D1ZHY9</accession>
<dbReference type="InterPro" id="IPR002156">
    <property type="entry name" value="RNaseH_domain"/>
</dbReference>
<dbReference type="Pfam" id="PF01485">
    <property type="entry name" value="IBR"/>
    <property type="match status" value="2"/>
</dbReference>
<dbReference type="PROSITE" id="PS51873">
    <property type="entry name" value="TRIAD"/>
    <property type="match status" value="1"/>
</dbReference>
<evidence type="ECO:0000256" key="3">
    <source>
        <dbReference type="ARBA" id="ARBA00003976"/>
    </source>
</evidence>
<sequence length="509" mass="57427">MEDSNCSADEIPENCDGEEEFRSCCAEDEEWKEVEESATLGSEDDLDEFTMKIFFKGVSECEAEGSTSGVSGIGVVMERSPGLPVLQVQKKLDFYVEPSVAEHLALLDGLLEALRVGVRRVFAFTDSETVNNQIAQGGIVENQLLVALGQRIMELTDRLDAFILNLVPSCELAEPLHLAQEAAGICHLFSNGCGSFEDCSVCCEKKHSSQMVTMNCSHKFCSHCMVIYVQGKLQASQVPVRCPQSRCNYYISPSECKSFLPVDCYDSFERTLVVAEAHNLERIRCPFPNCSVLLSPNQSTTGGNSSNQLDTNCIECPECHRLVCTDCGVPWHLSMTCEEYRNLPSEERDAADITLHRLANGNNWRSCQQCGRMIERTQGCYYMTCWCGHEFCYSCGAEYRDGQQTCQCTYLDENYEPSAVLSNQDPEFWRWEFFDSPTINTYTEQERSHLALMQRFLAGGFGIGDQNTYQSPPRCSDSYIDTIKDLHQLPWLERFVSVISDNYHEDYTQ</sequence>
<comment type="catalytic activity">
    <reaction evidence="1">
        <text>[E2 ubiquitin-conjugating enzyme]-S-ubiquitinyl-L-cysteine + [acceptor protein]-L-lysine = [E2 ubiquitin-conjugating enzyme]-L-cysteine + [acceptor protein]-N(6)-ubiquitinyl-L-lysine.</text>
        <dbReference type="EC" id="2.3.2.31"/>
    </reaction>
</comment>
<evidence type="ECO:0000256" key="5">
    <source>
        <dbReference type="ARBA" id="ARBA00012251"/>
    </source>
</evidence>
<evidence type="ECO:0000256" key="6">
    <source>
        <dbReference type="ARBA" id="ARBA00022679"/>
    </source>
</evidence>
<feature type="domain" description="RING-type" evidence="14">
    <location>
        <begin position="195"/>
        <end position="412"/>
    </location>
</feature>
<dbReference type="FunFam" id="3.30.40.10:FF:000230">
    <property type="entry name" value="RBR-type E3 ubiquitin transferase"/>
    <property type="match status" value="1"/>
</dbReference>
<dbReference type="SUPFAM" id="SSF57850">
    <property type="entry name" value="RING/U-box"/>
    <property type="match status" value="3"/>
</dbReference>
<evidence type="ECO:0000259" key="14">
    <source>
        <dbReference type="PROSITE" id="PS51873"/>
    </source>
</evidence>
<dbReference type="PROSITE" id="PS00518">
    <property type="entry name" value="ZF_RING_1"/>
    <property type="match status" value="1"/>
</dbReference>
<dbReference type="InterPro" id="IPR044066">
    <property type="entry name" value="TRIAD_supradom"/>
</dbReference>
<keyword evidence="6" id="KW-0808">Transferase</keyword>
<dbReference type="Gene3D" id="3.30.420.10">
    <property type="entry name" value="Ribonuclease H-like superfamily/Ribonuclease H"/>
    <property type="match status" value="1"/>
</dbReference>
<dbReference type="GO" id="GO:0003676">
    <property type="term" value="F:nucleic acid binding"/>
    <property type="evidence" value="ECO:0007669"/>
    <property type="project" value="InterPro"/>
</dbReference>
<dbReference type="CDD" id="cd22582">
    <property type="entry name" value="BRcat_RBR_unk"/>
    <property type="match status" value="1"/>
</dbReference>
<gene>
    <name evidence="15" type="primary">rnf217_1</name>
    <name evidence="15" type="ORF">g.64234</name>
</gene>
<dbReference type="GO" id="GO:0004523">
    <property type="term" value="F:RNA-DNA hybrid ribonuclease activity"/>
    <property type="evidence" value="ECO:0007669"/>
    <property type="project" value="InterPro"/>
</dbReference>
<organism evidence="15">
    <name type="scientific">Anthurium amnicola</name>
    <dbReference type="NCBI Taxonomy" id="1678845"/>
    <lineage>
        <taxon>Eukaryota</taxon>
        <taxon>Viridiplantae</taxon>
        <taxon>Streptophyta</taxon>
        <taxon>Embryophyta</taxon>
        <taxon>Tracheophyta</taxon>
        <taxon>Spermatophyta</taxon>
        <taxon>Magnoliopsida</taxon>
        <taxon>Liliopsida</taxon>
        <taxon>Araceae</taxon>
        <taxon>Pothoideae</taxon>
        <taxon>Potheae</taxon>
        <taxon>Anthurium</taxon>
    </lineage>
</organism>
<dbReference type="InterPro" id="IPR002867">
    <property type="entry name" value="IBR_dom"/>
</dbReference>
<keyword evidence="11" id="KW-0862">Zinc</keyword>
<dbReference type="CDD" id="cd22584">
    <property type="entry name" value="Rcat_RBR_unk"/>
    <property type="match status" value="1"/>
</dbReference>
<keyword evidence="7" id="KW-0479">Metal-binding</keyword>
<dbReference type="InterPro" id="IPR013083">
    <property type="entry name" value="Znf_RING/FYVE/PHD"/>
</dbReference>
<evidence type="ECO:0000313" key="15">
    <source>
        <dbReference type="EMBL" id="JAT66582.1"/>
    </source>
</evidence>
<evidence type="ECO:0000256" key="4">
    <source>
        <dbReference type="ARBA" id="ARBA00005884"/>
    </source>
</evidence>
<protein>
    <recommendedName>
        <fullName evidence="5">RBR-type E3 ubiquitin transferase</fullName>
        <ecNumber evidence="5">2.3.2.31</ecNumber>
    </recommendedName>
</protein>
<dbReference type="SMART" id="SM00184">
    <property type="entry name" value="RING"/>
    <property type="match status" value="2"/>
</dbReference>
<dbReference type="GO" id="GO:0016567">
    <property type="term" value="P:protein ubiquitination"/>
    <property type="evidence" value="ECO:0007669"/>
    <property type="project" value="InterPro"/>
</dbReference>
<comment type="similarity">
    <text evidence="4">Belongs to the RBR family. Ariadne subfamily.</text>
</comment>
<dbReference type="GO" id="GO:0008270">
    <property type="term" value="F:zinc ion binding"/>
    <property type="evidence" value="ECO:0007669"/>
    <property type="project" value="UniProtKB-KW"/>
</dbReference>
<evidence type="ECO:0000256" key="8">
    <source>
        <dbReference type="ARBA" id="ARBA00022737"/>
    </source>
</evidence>
<comment type="function">
    <text evidence="3">Might act as an E3 ubiquitin-protein ligase, or as part of E3 complex, which accepts ubiquitin from specific E2 ubiquitin-conjugating enzymes and then transfers it to substrates.</text>
</comment>
<evidence type="ECO:0000256" key="1">
    <source>
        <dbReference type="ARBA" id="ARBA00001798"/>
    </source>
</evidence>
<dbReference type="InterPro" id="IPR001841">
    <property type="entry name" value="Znf_RING"/>
</dbReference>
<keyword evidence="9 12" id="KW-0863">Zinc-finger</keyword>
<evidence type="ECO:0000256" key="10">
    <source>
        <dbReference type="ARBA" id="ARBA00022786"/>
    </source>
</evidence>
<evidence type="ECO:0000256" key="9">
    <source>
        <dbReference type="ARBA" id="ARBA00022771"/>
    </source>
</evidence>
<dbReference type="EMBL" id="GDJX01001354">
    <property type="protein sequence ID" value="JAT66582.1"/>
    <property type="molecule type" value="Transcribed_RNA"/>
</dbReference>
<comment type="cofactor">
    <cofactor evidence="2">
        <name>Zn(2+)</name>
        <dbReference type="ChEBI" id="CHEBI:29105"/>
    </cofactor>
</comment>
<dbReference type="SUPFAM" id="SSF53098">
    <property type="entry name" value="Ribonuclease H-like"/>
    <property type="match status" value="1"/>
</dbReference>
<dbReference type="PROSITE" id="PS50089">
    <property type="entry name" value="ZF_RING_2"/>
    <property type="match status" value="1"/>
</dbReference>
<evidence type="ECO:0000256" key="12">
    <source>
        <dbReference type="PROSITE-ProRule" id="PRU00175"/>
    </source>
</evidence>
<dbReference type="Pfam" id="PF13456">
    <property type="entry name" value="RVT_3"/>
    <property type="match status" value="1"/>
</dbReference>
<dbReference type="InterPro" id="IPR036397">
    <property type="entry name" value="RNaseH_sf"/>
</dbReference>
<evidence type="ECO:0000256" key="11">
    <source>
        <dbReference type="ARBA" id="ARBA00022833"/>
    </source>
</evidence>
<dbReference type="GO" id="GO:0061630">
    <property type="term" value="F:ubiquitin protein ligase activity"/>
    <property type="evidence" value="ECO:0007669"/>
    <property type="project" value="UniProtKB-EC"/>
</dbReference>
<dbReference type="SMART" id="SM00647">
    <property type="entry name" value="IBR"/>
    <property type="match status" value="2"/>
</dbReference>
<dbReference type="PANTHER" id="PTHR11685">
    <property type="entry name" value="RBR FAMILY RING FINGER AND IBR DOMAIN-CONTAINING"/>
    <property type="match status" value="1"/>
</dbReference>
<dbReference type="InterPro" id="IPR031127">
    <property type="entry name" value="E3_UB_ligase_RBR"/>
</dbReference>